<keyword evidence="2" id="KW-0378">Hydrolase</keyword>
<evidence type="ECO:0000256" key="2">
    <source>
        <dbReference type="ARBA" id="ARBA00022801"/>
    </source>
</evidence>
<keyword evidence="1" id="KW-0479">Metal-binding</keyword>
<comment type="caution">
    <text evidence="5">The sequence shown here is derived from an EMBL/GenBank/DDBJ whole genome shotgun (WGS) entry which is preliminary data.</text>
</comment>
<dbReference type="SUPFAM" id="SSF52768">
    <property type="entry name" value="Arginase/deacetylase"/>
    <property type="match status" value="1"/>
</dbReference>
<dbReference type="PROSITE" id="PS51409">
    <property type="entry name" value="ARGINASE_2"/>
    <property type="match status" value="1"/>
</dbReference>
<reference evidence="5 6" key="1">
    <citation type="journal article" date="2021" name="Int. J. Syst. Evol. Microbiol.">
        <title>Reticulibacter mediterranei gen. nov., sp. nov., within the new family Reticulibacteraceae fam. nov., and Ktedonospora formicarum gen. nov., sp. nov., Ktedonobacter robiniae sp. nov., Dictyobacter formicarum sp. nov. and Dictyobacter arantiisoli sp. nov., belonging to the class Ktedonobacteria.</title>
        <authorList>
            <person name="Yabe S."/>
            <person name="Zheng Y."/>
            <person name="Wang C.M."/>
            <person name="Sakai Y."/>
            <person name="Abe K."/>
            <person name="Yokota A."/>
            <person name="Donadio S."/>
            <person name="Cavaletti L."/>
            <person name="Monciardini P."/>
        </authorList>
    </citation>
    <scope>NUCLEOTIDE SEQUENCE [LARGE SCALE GENOMIC DNA]</scope>
    <source>
        <strain evidence="5 6">SOSP1-9</strain>
    </source>
</reference>
<keyword evidence="3" id="KW-0464">Manganese</keyword>
<dbReference type="PANTHER" id="PTHR43782:SF3">
    <property type="entry name" value="ARGINASE"/>
    <property type="match status" value="1"/>
</dbReference>
<evidence type="ECO:0000313" key="6">
    <source>
        <dbReference type="Proteomes" id="UP000635565"/>
    </source>
</evidence>
<dbReference type="InterPro" id="IPR006035">
    <property type="entry name" value="Ureohydrolase"/>
</dbReference>
<dbReference type="Proteomes" id="UP000635565">
    <property type="component" value="Unassembled WGS sequence"/>
</dbReference>
<name>A0ABQ3VF85_9CHLR</name>
<gene>
    <name evidence="5" type="ORF">KSZ_24000</name>
</gene>
<evidence type="ECO:0000256" key="1">
    <source>
        <dbReference type="ARBA" id="ARBA00022723"/>
    </source>
</evidence>
<protein>
    <submittedName>
        <fullName evidence="5">Arginase</fullName>
    </submittedName>
</protein>
<sequence>MRNTTNPSTTDNKNAPTLRLVWPQWQGAGVESVHKFFSEVPFEDARRGYAVGSAVLNAVLPAHNGPTAFVPVSSDDRGLGKQDGIEAKEAVVAQLATALEVIDRYSPQRILTLGGECSVSVAPFSWLAKRYGDDLAVLWIDSHPDVGTPTSHYPGYHAMAVAVLTGHGDPDVLRLLPATFDPGRVALVGLHSWAEDDFPNIARWGIKSFRPDDLHHSSQPLLDWLKASGCSRVAIHFDVDVVDSNEIVFGLGGEPDGLASNEVRRLVADVSAVADVVGLTIAEFIPRQVIRLQQVLRNFPLI</sequence>
<dbReference type="Pfam" id="PF00491">
    <property type="entry name" value="Arginase"/>
    <property type="match status" value="1"/>
</dbReference>
<dbReference type="Gene3D" id="3.40.800.10">
    <property type="entry name" value="Ureohydrolase domain"/>
    <property type="match status" value="1"/>
</dbReference>
<evidence type="ECO:0000313" key="5">
    <source>
        <dbReference type="EMBL" id="GHO84394.1"/>
    </source>
</evidence>
<keyword evidence="6" id="KW-1185">Reference proteome</keyword>
<dbReference type="CDD" id="cd09999">
    <property type="entry name" value="Arginase-like_1"/>
    <property type="match status" value="1"/>
</dbReference>
<dbReference type="InterPro" id="IPR023696">
    <property type="entry name" value="Ureohydrolase_dom_sf"/>
</dbReference>
<accession>A0ABQ3VF85</accession>
<dbReference type="EMBL" id="BNJJ01000006">
    <property type="protein sequence ID" value="GHO84394.1"/>
    <property type="molecule type" value="Genomic_DNA"/>
</dbReference>
<evidence type="ECO:0000256" key="3">
    <source>
        <dbReference type="ARBA" id="ARBA00023211"/>
    </source>
</evidence>
<dbReference type="PANTHER" id="PTHR43782">
    <property type="entry name" value="ARGINASE"/>
    <property type="match status" value="1"/>
</dbReference>
<comment type="similarity">
    <text evidence="4">Belongs to the arginase family.</text>
</comment>
<evidence type="ECO:0000256" key="4">
    <source>
        <dbReference type="PROSITE-ProRule" id="PRU00742"/>
    </source>
</evidence>
<proteinExistence type="inferred from homology"/>
<organism evidence="5 6">
    <name type="scientific">Dictyobacter formicarum</name>
    <dbReference type="NCBI Taxonomy" id="2778368"/>
    <lineage>
        <taxon>Bacteria</taxon>
        <taxon>Bacillati</taxon>
        <taxon>Chloroflexota</taxon>
        <taxon>Ktedonobacteria</taxon>
        <taxon>Ktedonobacterales</taxon>
        <taxon>Dictyobacteraceae</taxon>
        <taxon>Dictyobacter</taxon>
    </lineage>
</organism>
<dbReference type="RefSeq" id="WP_201362018.1">
    <property type="nucleotide sequence ID" value="NZ_BNJJ01000006.1"/>
</dbReference>